<proteinExistence type="predicted"/>
<keyword evidence="2" id="KW-1185">Reference proteome</keyword>
<evidence type="ECO:0000313" key="2">
    <source>
        <dbReference type="Proteomes" id="UP001497453"/>
    </source>
</evidence>
<evidence type="ECO:0000313" key="1">
    <source>
        <dbReference type="EMBL" id="CAL1711512.1"/>
    </source>
</evidence>
<sequence>MTSGWSPSFGEYIDTTVAVSDQSRGPAVSKSAVGNYVLNGTIYVGQYVTHKESVDGRPDFRHSSSQGLLLDRPWDIIFVIDIELPQVFRCRILSLFESCIPVFLLRADVPELCIDLSIY</sequence>
<dbReference type="Proteomes" id="UP001497453">
    <property type="component" value="Chromosome 6"/>
</dbReference>
<accession>A0ABP1DUK7</accession>
<protein>
    <submittedName>
        <fullName evidence="1">Uncharacterized protein</fullName>
    </submittedName>
</protein>
<reference evidence="2" key="1">
    <citation type="submission" date="2024-04" db="EMBL/GenBank/DDBJ databases">
        <authorList>
            <person name="Shaw F."/>
            <person name="Minotto A."/>
        </authorList>
    </citation>
    <scope>NUCLEOTIDE SEQUENCE [LARGE SCALE GENOMIC DNA]</scope>
</reference>
<organism evidence="1 2">
    <name type="scientific">Somion occarium</name>
    <dbReference type="NCBI Taxonomy" id="3059160"/>
    <lineage>
        <taxon>Eukaryota</taxon>
        <taxon>Fungi</taxon>
        <taxon>Dikarya</taxon>
        <taxon>Basidiomycota</taxon>
        <taxon>Agaricomycotina</taxon>
        <taxon>Agaricomycetes</taxon>
        <taxon>Polyporales</taxon>
        <taxon>Cerrenaceae</taxon>
        <taxon>Somion</taxon>
    </lineage>
</organism>
<name>A0ABP1DUK7_9APHY</name>
<gene>
    <name evidence="1" type="ORF">GFSPODELE1_LOCUS8375</name>
</gene>
<dbReference type="EMBL" id="OZ037949">
    <property type="protein sequence ID" value="CAL1711512.1"/>
    <property type="molecule type" value="Genomic_DNA"/>
</dbReference>